<dbReference type="InterPro" id="IPR051310">
    <property type="entry name" value="MCP_chemotaxis"/>
</dbReference>
<dbReference type="CDD" id="cd11386">
    <property type="entry name" value="MCP_signal"/>
    <property type="match status" value="1"/>
</dbReference>
<comment type="similarity">
    <text evidence="3">Belongs to the methyl-accepting chemotaxis (MCP) protein family.</text>
</comment>
<dbReference type="FunFam" id="1.10.287.950:FF:000001">
    <property type="entry name" value="Methyl-accepting chemotaxis sensory transducer"/>
    <property type="match status" value="1"/>
</dbReference>
<feature type="domain" description="HAMP" evidence="7">
    <location>
        <begin position="356"/>
        <end position="408"/>
    </location>
</feature>
<keyword evidence="4" id="KW-0807">Transducer</keyword>
<dbReference type="Pfam" id="PF00015">
    <property type="entry name" value="MCPsignal"/>
    <property type="match status" value="1"/>
</dbReference>
<dbReference type="Proteomes" id="UP000247811">
    <property type="component" value="Unassembled WGS sequence"/>
</dbReference>
<dbReference type="PRINTS" id="PR00260">
    <property type="entry name" value="CHEMTRNSDUCR"/>
</dbReference>
<evidence type="ECO:0000313" key="9">
    <source>
        <dbReference type="Proteomes" id="UP000247811"/>
    </source>
</evidence>
<dbReference type="Pfam" id="PF13682">
    <property type="entry name" value="CZB"/>
    <property type="match status" value="1"/>
</dbReference>
<reference evidence="8 9" key="1">
    <citation type="submission" date="2018-05" db="EMBL/GenBank/DDBJ databases">
        <title>Genomic Encyclopedia of Type Strains, Phase IV (KMG-IV): sequencing the most valuable type-strain genomes for metagenomic binning, comparative biology and taxonomic classification.</title>
        <authorList>
            <person name="Goeker M."/>
        </authorList>
    </citation>
    <scope>NUCLEOTIDE SEQUENCE [LARGE SCALE GENOMIC DNA]</scope>
    <source>
        <strain evidence="8 9">DSM 566</strain>
    </source>
</reference>
<dbReference type="GO" id="GO:0004888">
    <property type="term" value="F:transmembrane signaling receptor activity"/>
    <property type="evidence" value="ECO:0007669"/>
    <property type="project" value="InterPro"/>
</dbReference>
<dbReference type="PANTHER" id="PTHR43531">
    <property type="entry name" value="PROTEIN ICFG"/>
    <property type="match status" value="1"/>
</dbReference>
<dbReference type="PROSITE" id="PS50885">
    <property type="entry name" value="HAMP"/>
    <property type="match status" value="1"/>
</dbReference>
<dbReference type="SUPFAM" id="SSF58104">
    <property type="entry name" value="Methyl-accepting chemotaxis protein (MCP) signaling domain"/>
    <property type="match status" value="1"/>
</dbReference>
<gene>
    <name evidence="8" type="ORF">C7444_10965</name>
</gene>
<dbReference type="RefSeq" id="WP_245909515.1">
    <property type="nucleotide sequence ID" value="NZ_QJJS01000009.1"/>
</dbReference>
<accession>A0A318GZF7</accession>
<evidence type="ECO:0000256" key="3">
    <source>
        <dbReference type="ARBA" id="ARBA00029447"/>
    </source>
</evidence>
<feature type="transmembrane region" description="Helical" evidence="5">
    <location>
        <begin position="56"/>
        <end position="75"/>
    </location>
</feature>
<dbReference type="InterPro" id="IPR025991">
    <property type="entry name" value="Chemoreceptor_zinc-bind_dom"/>
</dbReference>
<keyword evidence="9" id="KW-1185">Reference proteome</keyword>
<dbReference type="EMBL" id="QJJS01000009">
    <property type="protein sequence ID" value="PXW95496.1"/>
    <property type="molecule type" value="Genomic_DNA"/>
</dbReference>
<dbReference type="SMART" id="SM00283">
    <property type="entry name" value="MA"/>
    <property type="match status" value="1"/>
</dbReference>
<comment type="subcellular location">
    <subcellularLocation>
        <location evidence="1">Membrane</location>
    </subcellularLocation>
</comment>
<dbReference type="InterPro" id="IPR003660">
    <property type="entry name" value="HAMP_dom"/>
</dbReference>
<sequence>MSVSFPQAGLAPARSAASPAPVEGRGAHGIGSFFRYHGPWAPGVRLFRAVGFRAKATVISAVFAVPIVVLATQYLGSMSDQIAFSAKERLGVRHARAMLPLAESLLRQRAGSEAPQGRIQAQLDELATLQADDAAMLGTADSHRRLVEAWQAASQKRGDAASADAVLTALAELMVAVADGSNLTLDPDIDSYYLMDTAMFRLLPIADAVTRMQAAALGPVSTGSAQAAELRVLARHHSLAMAHAEAVLADLRKVVAYDRALAPVLDPVIASTTLRDWLAGLDRFIDQPAIGDAAAFAAGAQRSVDELLALQRTALDQLDHLIELRVDRLERARDLTMALIVLSILVAAYLFIAFRKVLEGGLREVTLHIEAMRDGDLTTSPRAWGRDEVAGLMGSLTQMQGALRHIVGQVRSASDELVHSSSEIATGAMDLSARTEQSAANLEQSAASMEQIAATVRNTAVHTQEAAGMARVNAESAERGGAIVGTMMQTMNDIHQSSVRVVDIIGVIDGIAFQTNILALNAAVEAARAGESGRGFAVVASEVRTLAQRSADAAREIKSLITASREKVESGAEVVREAGEIMREIVCNVERVNGLLAHIATGTQEQSLGVTQVSEAVHEMDRVTQQNAALVEQTAAAATSVKDQAARMAEEVSRFRLPSADGFDFDAAIAAHRAWKDKLLEALREQRQLDVDVICRDDRCALGQWLHGAARQRWGRQPGFSALVEQHRQFHESVGEIGRHINQGDGTRARQLLGQDGRFSRASTEVVSSLMVARRGW</sequence>
<evidence type="ECO:0000256" key="4">
    <source>
        <dbReference type="PROSITE-ProRule" id="PRU00284"/>
    </source>
</evidence>
<evidence type="ECO:0000259" key="7">
    <source>
        <dbReference type="PROSITE" id="PS50885"/>
    </source>
</evidence>
<organism evidence="8 9">
    <name type="scientific">Sphaerotilus hippei</name>
    <dbReference type="NCBI Taxonomy" id="744406"/>
    <lineage>
        <taxon>Bacteria</taxon>
        <taxon>Pseudomonadati</taxon>
        <taxon>Pseudomonadota</taxon>
        <taxon>Betaproteobacteria</taxon>
        <taxon>Burkholderiales</taxon>
        <taxon>Sphaerotilaceae</taxon>
        <taxon>Sphaerotilus</taxon>
    </lineage>
</organism>
<proteinExistence type="inferred from homology"/>
<dbReference type="PANTHER" id="PTHR43531:SF14">
    <property type="entry name" value="METHYL-ACCEPTING CHEMOTAXIS PROTEIN I-RELATED"/>
    <property type="match status" value="1"/>
</dbReference>
<evidence type="ECO:0000256" key="5">
    <source>
        <dbReference type="SAM" id="Phobius"/>
    </source>
</evidence>
<dbReference type="Gene3D" id="1.10.287.950">
    <property type="entry name" value="Methyl-accepting chemotaxis protein"/>
    <property type="match status" value="1"/>
</dbReference>
<dbReference type="GO" id="GO:0007165">
    <property type="term" value="P:signal transduction"/>
    <property type="evidence" value="ECO:0007669"/>
    <property type="project" value="UniProtKB-KW"/>
</dbReference>
<keyword evidence="5" id="KW-1133">Transmembrane helix</keyword>
<keyword evidence="5" id="KW-0472">Membrane</keyword>
<evidence type="ECO:0000313" key="8">
    <source>
        <dbReference type="EMBL" id="PXW95496.1"/>
    </source>
</evidence>
<dbReference type="PROSITE" id="PS50111">
    <property type="entry name" value="CHEMOTAXIS_TRANSDUC_2"/>
    <property type="match status" value="1"/>
</dbReference>
<keyword evidence="2" id="KW-0488">Methylation</keyword>
<dbReference type="InterPro" id="IPR004090">
    <property type="entry name" value="Chemotax_Me-accpt_rcpt"/>
</dbReference>
<dbReference type="InterPro" id="IPR004089">
    <property type="entry name" value="MCPsignal_dom"/>
</dbReference>
<feature type="domain" description="Methyl-accepting transducer" evidence="6">
    <location>
        <begin position="413"/>
        <end position="642"/>
    </location>
</feature>
<dbReference type="GO" id="GO:0005886">
    <property type="term" value="C:plasma membrane"/>
    <property type="evidence" value="ECO:0007669"/>
    <property type="project" value="TreeGrafter"/>
</dbReference>
<dbReference type="GO" id="GO:0006935">
    <property type="term" value="P:chemotaxis"/>
    <property type="evidence" value="ECO:0007669"/>
    <property type="project" value="InterPro"/>
</dbReference>
<dbReference type="Pfam" id="PF00672">
    <property type="entry name" value="HAMP"/>
    <property type="match status" value="1"/>
</dbReference>
<dbReference type="Gene3D" id="1.20.120.30">
    <property type="entry name" value="Aspartate receptor, ligand-binding domain"/>
    <property type="match status" value="1"/>
</dbReference>
<name>A0A318GZF7_9BURK</name>
<keyword evidence="5" id="KW-0812">Transmembrane</keyword>
<dbReference type="AlphaFoldDB" id="A0A318GZF7"/>
<protein>
    <submittedName>
        <fullName evidence="8">Methyl-accepting chemotaxis protein</fullName>
    </submittedName>
</protein>
<evidence type="ECO:0000256" key="2">
    <source>
        <dbReference type="ARBA" id="ARBA00022481"/>
    </source>
</evidence>
<dbReference type="SMART" id="SM00304">
    <property type="entry name" value="HAMP"/>
    <property type="match status" value="1"/>
</dbReference>
<comment type="caution">
    <text evidence="8">The sequence shown here is derived from an EMBL/GenBank/DDBJ whole genome shotgun (WGS) entry which is preliminary data.</text>
</comment>
<feature type="transmembrane region" description="Helical" evidence="5">
    <location>
        <begin position="335"/>
        <end position="354"/>
    </location>
</feature>
<evidence type="ECO:0000256" key="1">
    <source>
        <dbReference type="ARBA" id="ARBA00004370"/>
    </source>
</evidence>
<evidence type="ECO:0000259" key="6">
    <source>
        <dbReference type="PROSITE" id="PS50111"/>
    </source>
</evidence>